<proteinExistence type="predicted"/>
<evidence type="ECO:0000313" key="2">
    <source>
        <dbReference type="EMBL" id="CAL5975204.1"/>
    </source>
</evidence>
<accession>A0AA86TT60</accession>
<evidence type="ECO:0000313" key="3">
    <source>
        <dbReference type="Proteomes" id="UP001642409"/>
    </source>
</evidence>
<organism evidence="1">
    <name type="scientific">Hexamita inflata</name>
    <dbReference type="NCBI Taxonomy" id="28002"/>
    <lineage>
        <taxon>Eukaryota</taxon>
        <taxon>Metamonada</taxon>
        <taxon>Diplomonadida</taxon>
        <taxon>Hexamitidae</taxon>
        <taxon>Hexamitinae</taxon>
        <taxon>Hexamita</taxon>
    </lineage>
</organism>
<reference evidence="1" key="1">
    <citation type="submission" date="2023-06" db="EMBL/GenBank/DDBJ databases">
        <authorList>
            <person name="Kurt Z."/>
        </authorList>
    </citation>
    <scope>NUCLEOTIDE SEQUENCE</scope>
</reference>
<keyword evidence="3" id="KW-1185">Reference proteome</keyword>
<dbReference type="EMBL" id="CAXDID020000006">
    <property type="protein sequence ID" value="CAL5975204.1"/>
    <property type="molecule type" value="Genomic_DNA"/>
</dbReference>
<dbReference type="EMBL" id="CATOUU010000386">
    <property type="protein sequence ID" value="CAI9927761.1"/>
    <property type="molecule type" value="Genomic_DNA"/>
</dbReference>
<sequence>MIQKQQNIKQSNSSVSQMQISKLIQVDIKRGLQRFNQIFNQQNELIYKSLQVMFEKYFNTIWNSFPSSVQKLYYQGLTDIFEVVFASQITTKHISLLIEAIDFDNSIPLDFKLIFDDPDRSMHYSNQIANKLYQKTKFRIEYHTQISQTVIDYINQFDPLLSMILKNVERDVQVAMLLKYTINCCLHVTDLYSVSFLLGEFYLNRSQQEQAFLIQSLLSVAARVVLPQYFDLHESDVIFQFKKCLNTAQSLKQKDNYYEIAMQILNQVLPYVLKLNTNEPALILFINDIQLNFKVYSLRK</sequence>
<dbReference type="Proteomes" id="UP001642409">
    <property type="component" value="Unassembled WGS sequence"/>
</dbReference>
<name>A0AA86TT60_9EUKA</name>
<dbReference type="AlphaFoldDB" id="A0AA86TT60"/>
<gene>
    <name evidence="1" type="ORF">HINF_LOCUS15406</name>
    <name evidence="2" type="ORF">HINF_LOCUS3215</name>
</gene>
<reference evidence="2 3" key="2">
    <citation type="submission" date="2024-07" db="EMBL/GenBank/DDBJ databases">
        <authorList>
            <person name="Akdeniz Z."/>
        </authorList>
    </citation>
    <scope>NUCLEOTIDE SEQUENCE [LARGE SCALE GENOMIC DNA]</scope>
</reference>
<comment type="caution">
    <text evidence="1">The sequence shown here is derived from an EMBL/GenBank/DDBJ whole genome shotgun (WGS) entry which is preliminary data.</text>
</comment>
<evidence type="ECO:0000313" key="1">
    <source>
        <dbReference type="EMBL" id="CAI9927761.1"/>
    </source>
</evidence>
<protein>
    <submittedName>
        <fullName evidence="1">Uncharacterized protein</fullName>
    </submittedName>
</protein>